<feature type="domain" description="Ketoreductase" evidence="4">
    <location>
        <begin position="12"/>
        <end position="192"/>
    </location>
</feature>
<evidence type="ECO:0000313" key="6">
    <source>
        <dbReference type="Proteomes" id="UP000272025"/>
    </source>
</evidence>
<dbReference type="GO" id="GO:0005783">
    <property type="term" value="C:endoplasmic reticulum"/>
    <property type="evidence" value="ECO:0007669"/>
    <property type="project" value="TreeGrafter"/>
</dbReference>
<dbReference type="GeneID" id="39580492"/>
<dbReference type="PROSITE" id="PS00061">
    <property type="entry name" value="ADH_SHORT"/>
    <property type="match status" value="1"/>
</dbReference>
<dbReference type="Gene3D" id="3.40.50.720">
    <property type="entry name" value="NAD(P)-binding Rossmann-like Domain"/>
    <property type="match status" value="1"/>
</dbReference>
<dbReference type="STRING" id="1314773.A0A3N2PTJ8"/>
<dbReference type="OrthoDB" id="2102561at2759"/>
<reference evidence="5 6" key="1">
    <citation type="journal article" date="2018" name="Mol. Ecol.">
        <title>The obligate alkalophilic soda-lake fungus Sodiomyces alkalinus has shifted to a protein diet.</title>
        <authorList>
            <person name="Grum-Grzhimaylo A.A."/>
            <person name="Falkoski D.L."/>
            <person name="van den Heuvel J."/>
            <person name="Valero-Jimenez C.A."/>
            <person name="Min B."/>
            <person name="Choi I.G."/>
            <person name="Lipzen A."/>
            <person name="Daum C.G."/>
            <person name="Aanen D.K."/>
            <person name="Tsang A."/>
            <person name="Henrissat B."/>
            <person name="Bilanenko E.N."/>
            <person name="de Vries R.P."/>
            <person name="van Kan J.A.L."/>
            <person name="Grigoriev I.V."/>
            <person name="Debets A.J.M."/>
        </authorList>
    </citation>
    <scope>NUCLEOTIDE SEQUENCE [LARGE SCALE GENOMIC DNA]</scope>
    <source>
        <strain evidence="5 6">F11</strain>
    </source>
</reference>
<name>A0A3N2PTJ8_SODAK</name>
<keyword evidence="3" id="KW-0560">Oxidoreductase</keyword>
<dbReference type="CDD" id="cd05374">
    <property type="entry name" value="17beta-HSD-like_SDR_c"/>
    <property type="match status" value="1"/>
</dbReference>
<evidence type="ECO:0000313" key="5">
    <source>
        <dbReference type="EMBL" id="ROT37818.1"/>
    </source>
</evidence>
<dbReference type="SUPFAM" id="SSF51735">
    <property type="entry name" value="NAD(P)-binding Rossmann-fold domains"/>
    <property type="match status" value="1"/>
</dbReference>
<keyword evidence="6" id="KW-1185">Reference proteome</keyword>
<gene>
    <name evidence="5" type="ORF">SODALDRAFT_333572</name>
</gene>
<dbReference type="PRINTS" id="PR00081">
    <property type="entry name" value="GDHRDH"/>
</dbReference>
<dbReference type="RefSeq" id="XP_028465624.1">
    <property type="nucleotide sequence ID" value="XM_028612014.1"/>
</dbReference>
<accession>A0A3N2PTJ8</accession>
<evidence type="ECO:0000256" key="3">
    <source>
        <dbReference type="ARBA" id="ARBA00023002"/>
    </source>
</evidence>
<dbReference type="EMBL" id="ML119056">
    <property type="protein sequence ID" value="ROT37818.1"/>
    <property type="molecule type" value="Genomic_DNA"/>
</dbReference>
<evidence type="ECO:0000256" key="1">
    <source>
        <dbReference type="ARBA" id="ARBA00006484"/>
    </source>
</evidence>
<evidence type="ECO:0000259" key="4">
    <source>
        <dbReference type="SMART" id="SM00822"/>
    </source>
</evidence>
<dbReference type="GO" id="GO:0000140">
    <property type="term" value="F:acylglycerone-phosphate reductase (NADP+) activity"/>
    <property type="evidence" value="ECO:0007669"/>
    <property type="project" value="TreeGrafter"/>
</dbReference>
<dbReference type="GO" id="GO:0004806">
    <property type="term" value="F:triacylglycerol lipase activity"/>
    <property type="evidence" value="ECO:0007669"/>
    <property type="project" value="TreeGrafter"/>
</dbReference>
<keyword evidence="2" id="KW-0521">NADP</keyword>
<dbReference type="Pfam" id="PF00106">
    <property type="entry name" value="adh_short"/>
    <property type="match status" value="1"/>
</dbReference>
<dbReference type="InterPro" id="IPR036291">
    <property type="entry name" value="NAD(P)-bd_dom_sf"/>
</dbReference>
<comment type="similarity">
    <text evidence="1">Belongs to the short-chain dehydrogenases/reductases (SDR) family.</text>
</comment>
<dbReference type="GO" id="GO:0019433">
    <property type="term" value="P:triglyceride catabolic process"/>
    <property type="evidence" value="ECO:0007669"/>
    <property type="project" value="TreeGrafter"/>
</dbReference>
<protein>
    <submittedName>
        <fullName evidence="5">NAD(P)-binding protein</fullName>
    </submittedName>
</protein>
<proteinExistence type="inferred from homology"/>
<dbReference type="GO" id="GO:0005811">
    <property type="term" value="C:lipid droplet"/>
    <property type="evidence" value="ECO:0007669"/>
    <property type="project" value="TreeGrafter"/>
</dbReference>
<dbReference type="InterPro" id="IPR057326">
    <property type="entry name" value="KR_dom"/>
</dbReference>
<dbReference type="InterPro" id="IPR002347">
    <property type="entry name" value="SDR_fam"/>
</dbReference>
<dbReference type="InterPro" id="IPR020904">
    <property type="entry name" value="Sc_DH/Rdtase_CS"/>
</dbReference>
<evidence type="ECO:0000256" key="2">
    <source>
        <dbReference type="ARBA" id="ARBA00022857"/>
    </source>
</evidence>
<dbReference type="SMART" id="SM00822">
    <property type="entry name" value="PKS_KR"/>
    <property type="match status" value="1"/>
</dbReference>
<dbReference type="Proteomes" id="UP000272025">
    <property type="component" value="Unassembled WGS sequence"/>
</dbReference>
<dbReference type="AlphaFoldDB" id="A0A3N2PTJ8"/>
<organism evidence="5 6">
    <name type="scientific">Sodiomyces alkalinus (strain CBS 110278 / VKM F-3762 / F11)</name>
    <name type="common">Alkaliphilic filamentous fungus</name>
    <dbReference type="NCBI Taxonomy" id="1314773"/>
    <lineage>
        <taxon>Eukaryota</taxon>
        <taxon>Fungi</taxon>
        <taxon>Dikarya</taxon>
        <taxon>Ascomycota</taxon>
        <taxon>Pezizomycotina</taxon>
        <taxon>Sordariomycetes</taxon>
        <taxon>Hypocreomycetidae</taxon>
        <taxon>Glomerellales</taxon>
        <taxon>Plectosphaerellaceae</taxon>
        <taxon>Sodiomyces</taxon>
    </lineage>
</organism>
<sequence length="288" mass="30735">MNSTPSSMASKGSVLITGCSDGSAGSSMAQVFQKQGYHVFASSRSPATMSKLERLPDITLLQLDTTKPADITAAADAVSRHTGGTLTYLVNCAGRNHFMPLLDQDIDAAKEIYDANVWGPLAVTQAFAPLLIKAKGTLVFISSVAGYLNVPYQGAYAASKRSGEIMAETLRLELAPFQVKVLSVVTGALKTMVQTHFDDWKLPEGSLYAPVESTIRDRARGQEGAPRMEADDYAQRVVAEIIGGRTGRFWYGASAGAVKFGTSYLPTSLMDSGVQINTGLDVLAKQNN</sequence>
<dbReference type="PANTHER" id="PTHR44169">
    <property type="entry name" value="NADPH-DEPENDENT 1-ACYLDIHYDROXYACETONE PHOSPHATE REDUCTASE"/>
    <property type="match status" value="1"/>
</dbReference>
<dbReference type="GO" id="GO:0006654">
    <property type="term" value="P:phosphatidic acid biosynthetic process"/>
    <property type="evidence" value="ECO:0007669"/>
    <property type="project" value="TreeGrafter"/>
</dbReference>
<dbReference type="PANTHER" id="PTHR44169:SF6">
    <property type="entry name" value="NADPH-DEPENDENT 1-ACYLDIHYDROXYACETONE PHOSPHATE REDUCTASE"/>
    <property type="match status" value="1"/>
</dbReference>